<accession>A0ABR6S4W1</accession>
<protein>
    <submittedName>
        <fullName evidence="2">DUF11 domain-containing protein</fullName>
    </submittedName>
</protein>
<feature type="domain" description="DUF11" evidence="1">
    <location>
        <begin position="593"/>
        <end position="710"/>
    </location>
</feature>
<feature type="domain" description="DUF11" evidence="1">
    <location>
        <begin position="722"/>
        <end position="840"/>
    </location>
</feature>
<evidence type="ECO:0000313" key="2">
    <source>
        <dbReference type="EMBL" id="MBC1301308.1"/>
    </source>
</evidence>
<dbReference type="Pfam" id="PF01345">
    <property type="entry name" value="DUF11"/>
    <property type="match status" value="2"/>
</dbReference>
<evidence type="ECO:0000259" key="1">
    <source>
        <dbReference type="Pfam" id="PF01345"/>
    </source>
</evidence>
<dbReference type="GeneID" id="58722514"/>
<dbReference type="InterPro" id="IPR051172">
    <property type="entry name" value="Chlamydia_OmcB"/>
</dbReference>
<dbReference type="PANTHER" id="PTHR34819">
    <property type="entry name" value="LARGE CYSTEINE-RICH PERIPLASMIC PROTEIN OMCB"/>
    <property type="match status" value="1"/>
</dbReference>
<dbReference type="Proteomes" id="UP000570851">
    <property type="component" value="Unassembled WGS sequence"/>
</dbReference>
<gene>
    <name evidence="2" type="ORF">GNE12_05195</name>
</gene>
<comment type="caution">
    <text evidence="2">The sequence shown here is derived from an EMBL/GenBank/DDBJ whole genome shotgun (WGS) entry which is preliminary data.</text>
</comment>
<name>A0ABR6S4W1_ANAVA</name>
<evidence type="ECO:0000313" key="3">
    <source>
        <dbReference type="Proteomes" id="UP000570851"/>
    </source>
</evidence>
<organism evidence="2 3">
    <name type="scientific">Trichormus variabilis N2B</name>
    <dbReference type="NCBI Taxonomy" id="2681315"/>
    <lineage>
        <taxon>Bacteria</taxon>
        <taxon>Bacillati</taxon>
        <taxon>Cyanobacteriota</taxon>
        <taxon>Cyanophyceae</taxon>
        <taxon>Nostocales</taxon>
        <taxon>Nostocaceae</taxon>
        <taxon>Trichormus</taxon>
    </lineage>
</organism>
<dbReference type="RefSeq" id="WP_153228336.1">
    <property type="nucleotide sequence ID" value="NZ_JACKZP010000012.1"/>
</dbReference>
<sequence length="1053" mass="110459">MNRSPTNQKASKKIENIKSFSTIASLCIGIVAIGIQPVQAEGSRNLYPASSPGTAYRANLEWRTEQTGNLITRRTLLKVYAQAGEYILLGSSAVGVTRTSNNVTTTGDIYVYNPNLVTGQVGSETFPSIPSFQCTSQAGRGKINSRTEELAGPKSINGTGNTSGYTACYYQAPSTGIYDVVIFGPAGFNASGDGGVTAEINLTSSTNFDSSQGSSVAAWDVTVRSSTSSTTDSTGRLFSYYLALFTAGNGRPVYSTVYPVTTDGYRYRTEIRGLDPNGFVLYGNEVGFFDSDGVSTLYRNVVGSNGNVSNIQGGASLARPQFPTFFNLLDPNALGLINRYDRFGNFQGVGITTSPIPPSVSNPSFTGNLSGNNSKVGNGGTFSFNSTVTGTYEIVVRGSGSTDFDPKNPKNRVLRGYMNSSGTQTVSWDGRDNVRNFFPIGTNYQFNIRINAGEYHFPVLDAENNFFGGPTVTLLNPPASYPTDLPGFGPTTGFYDDRVYRTKNGSIVHSTATQTDIDNNNPLCGVGAPTIRFSNQITGFDTTTNQRAFGQSGNLGNANTVCNGSFGDTKGLDQWTFFPSNVANNFLNIVSPDLKISKTHTPTDFVKGSTGTYVISVPNSGGDVTDGTQVIVTDTLPTGIIPTAAIGNGWTCTISGQTVTCSRSDVLNPGANYPNISIDVTIDSGITATSVTNTATVSGGGDGDNTNNTSPPDIANIITPPDLSITKTHTGNFNQGDTGQIYTLIVSNASGAGATDGNTVTVTDNLPAGLTPTAVSGTGWNCSISGQTVTCSRSDVLNPGASYPAITLTVDVANNAPSTLINTATVAGGGDITPGNNTDDDQTNIIGNNNAPSLILVKRITRINNQDLTDIVDGMSSVATTATNYVAAPGDTDDNDSKWPVGYLRGLINAGTVKPGDELEYTIYFLSNGQSNATKVQFCDLVPNNVAFLANAFNGLSPNDGGLTGSDQGMAMAVGSSNPTVYFSSIGDSDRATFYPANDPNTPSFCNNIGSNTNGALVVEITRNSILPNLPPATSSGNPPESYGFVRFRGKVK</sequence>
<proteinExistence type="predicted"/>
<reference evidence="2 3" key="1">
    <citation type="submission" date="2019-11" db="EMBL/GenBank/DDBJ databases">
        <title>Comparison of genomes from free-living endosymbiotic cyanobacteria isolated from Azolla.</title>
        <authorList>
            <person name="Thiel T."/>
            <person name="Pratte B."/>
        </authorList>
    </citation>
    <scope>NUCLEOTIDE SEQUENCE [LARGE SCALE GENOMIC DNA]</scope>
    <source>
        <strain evidence="2 3">N2B</strain>
    </source>
</reference>
<dbReference type="NCBIfam" id="TIGR01451">
    <property type="entry name" value="B_ant_repeat"/>
    <property type="match status" value="1"/>
</dbReference>
<dbReference type="InterPro" id="IPR001434">
    <property type="entry name" value="OmcB-like_DUF11"/>
</dbReference>
<keyword evidence="3" id="KW-1185">Reference proteome</keyword>
<dbReference type="InterPro" id="IPR047589">
    <property type="entry name" value="DUF11_rpt"/>
</dbReference>
<dbReference type="PANTHER" id="PTHR34819:SF3">
    <property type="entry name" value="CELL SURFACE PROTEIN"/>
    <property type="match status" value="1"/>
</dbReference>
<dbReference type="EMBL" id="JACKZP010000012">
    <property type="protein sequence ID" value="MBC1301308.1"/>
    <property type="molecule type" value="Genomic_DNA"/>
</dbReference>